<proteinExistence type="predicted"/>
<dbReference type="EMBL" id="VSRR010016860">
    <property type="protein sequence ID" value="MPC59770.1"/>
    <property type="molecule type" value="Genomic_DNA"/>
</dbReference>
<sequence>MSAVVLRETNFYRSKKDHPRQVQRCLLPFFARRNDRLGCRKLLTKLSEKTLGAAAGLTFQ</sequence>
<reference evidence="1 2" key="1">
    <citation type="submission" date="2019-05" db="EMBL/GenBank/DDBJ databases">
        <title>Another draft genome of Portunus trituberculatus and its Hox gene families provides insights of decapod evolution.</title>
        <authorList>
            <person name="Jeong J.-H."/>
            <person name="Song I."/>
            <person name="Kim S."/>
            <person name="Choi T."/>
            <person name="Kim D."/>
            <person name="Ryu S."/>
            <person name="Kim W."/>
        </authorList>
    </citation>
    <scope>NUCLEOTIDE SEQUENCE [LARGE SCALE GENOMIC DNA]</scope>
    <source>
        <tissue evidence="1">Muscle</tissue>
    </source>
</reference>
<name>A0A5B7GHP6_PORTR</name>
<comment type="caution">
    <text evidence="1">The sequence shown here is derived from an EMBL/GenBank/DDBJ whole genome shotgun (WGS) entry which is preliminary data.</text>
</comment>
<dbReference type="Proteomes" id="UP000324222">
    <property type="component" value="Unassembled WGS sequence"/>
</dbReference>
<organism evidence="1 2">
    <name type="scientific">Portunus trituberculatus</name>
    <name type="common">Swimming crab</name>
    <name type="synonym">Neptunus trituberculatus</name>
    <dbReference type="NCBI Taxonomy" id="210409"/>
    <lineage>
        <taxon>Eukaryota</taxon>
        <taxon>Metazoa</taxon>
        <taxon>Ecdysozoa</taxon>
        <taxon>Arthropoda</taxon>
        <taxon>Crustacea</taxon>
        <taxon>Multicrustacea</taxon>
        <taxon>Malacostraca</taxon>
        <taxon>Eumalacostraca</taxon>
        <taxon>Eucarida</taxon>
        <taxon>Decapoda</taxon>
        <taxon>Pleocyemata</taxon>
        <taxon>Brachyura</taxon>
        <taxon>Eubrachyura</taxon>
        <taxon>Portunoidea</taxon>
        <taxon>Portunidae</taxon>
        <taxon>Portuninae</taxon>
        <taxon>Portunus</taxon>
    </lineage>
</organism>
<accession>A0A5B7GHP6</accession>
<keyword evidence="2" id="KW-1185">Reference proteome</keyword>
<evidence type="ECO:0000313" key="2">
    <source>
        <dbReference type="Proteomes" id="UP000324222"/>
    </source>
</evidence>
<protein>
    <submittedName>
        <fullName evidence="1">Uncharacterized protein</fullName>
    </submittedName>
</protein>
<evidence type="ECO:0000313" key="1">
    <source>
        <dbReference type="EMBL" id="MPC59770.1"/>
    </source>
</evidence>
<dbReference type="AlphaFoldDB" id="A0A5B7GHP6"/>
<gene>
    <name evidence="1" type="ORF">E2C01_053798</name>
</gene>